<evidence type="ECO:0000313" key="1">
    <source>
        <dbReference type="EMBL" id="QDV36928.1"/>
    </source>
</evidence>
<dbReference type="Proteomes" id="UP000317835">
    <property type="component" value="Chromosome"/>
</dbReference>
<organism evidence="1 2">
    <name type="scientific">Tautonia plasticadhaerens</name>
    <dbReference type="NCBI Taxonomy" id="2527974"/>
    <lineage>
        <taxon>Bacteria</taxon>
        <taxon>Pseudomonadati</taxon>
        <taxon>Planctomycetota</taxon>
        <taxon>Planctomycetia</taxon>
        <taxon>Isosphaerales</taxon>
        <taxon>Isosphaeraceae</taxon>
        <taxon>Tautonia</taxon>
    </lineage>
</organism>
<dbReference type="KEGG" id="tpla:ElP_48580"/>
<name>A0A518H7T2_9BACT</name>
<reference evidence="1 2" key="1">
    <citation type="submission" date="2019-02" db="EMBL/GenBank/DDBJ databases">
        <title>Deep-cultivation of Planctomycetes and their phenomic and genomic characterization uncovers novel biology.</title>
        <authorList>
            <person name="Wiegand S."/>
            <person name="Jogler M."/>
            <person name="Boedeker C."/>
            <person name="Pinto D."/>
            <person name="Vollmers J."/>
            <person name="Rivas-Marin E."/>
            <person name="Kohn T."/>
            <person name="Peeters S.H."/>
            <person name="Heuer A."/>
            <person name="Rast P."/>
            <person name="Oberbeckmann S."/>
            <person name="Bunk B."/>
            <person name="Jeske O."/>
            <person name="Meyerdierks A."/>
            <person name="Storesund J.E."/>
            <person name="Kallscheuer N."/>
            <person name="Luecker S."/>
            <person name="Lage O.M."/>
            <person name="Pohl T."/>
            <person name="Merkel B.J."/>
            <person name="Hornburger P."/>
            <person name="Mueller R.-W."/>
            <person name="Bruemmer F."/>
            <person name="Labrenz M."/>
            <person name="Spormann A.M."/>
            <person name="Op den Camp H."/>
            <person name="Overmann J."/>
            <person name="Amann R."/>
            <person name="Jetten M.S.M."/>
            <person name="Mascher T."/>
            <person name="Medema M.H."/>
            <person name="Devos D.P."/>
            <person name="Kaster A.-K."/>
            <person name="Ovreas L."/>
            <person name="Rohde M."/>
            <person name="Galperin M.Y."/>
            <person name="Jogler C."/>
        </authorList>
    </citation>
    <scope>NUCLEOTIDE SEQUENCE [LARGE SCALE GENOMIC DNA]</scope>
    <source>
        <strain evidence="1 2">ElP</strain>
    </source>
</reference>
<keyword evidence="2" id="KW-1185">Reference proteome</keyword>
<gene>
    <name evidence="1" type="ORF">ElP_48580</name>
</gene>
<evidence type="ECO:0008006" key="3">
    <source>
        <dbReference type="Google" id="ProtNLM"/>
    </source>
</evidence>
<dbReference type="EMBL" id="CP036426">
    <property type="protein sequence ID" value="QDV36928.1"/>
    <property type="molecule type" value="Genomic_DNA"/>
</dbReference>
<dbReference type="RefSeq" id="WP_145273986.1">
    <property type="nucleotide sequence ID" value="NZ_CP036426.1"/>
</dbReference>
<protein>
    <recommendedName>
        <fullName evidence="3">Aldo/keto reductase family protein</fullName>
    </recommendedName>
</protein>
<proteinExistence type="predicted"/>
<accession>A0A518H7T2</accession>
<dbReference type="OrthoDB" id="237078at2"/>
<dbReference type="PROSITE" id="PS51318">
    <property type="entry name" value="TAT"/>
    <property type="match status" value="1"/>
</dbReference>
<evidence type="ECO:0000313" key="2">
    <source>
        <dbReference type="Proteomes" id="UP000317835"/>
    </source>
</evidence>
<sequence length="327" mass="36371">MSDHQPARPPNADTAPSSRRDFLHQAAGLTAGIAALAPAAQAGGRPPASASSLPTIRLGPHEVTRLIVGGNPIYGHSHHNKLFSQHLTDWHTPERVVELLKRCEQCGINTWQNSYAERTLSDLDRYREAGGTMHWLCLGKPDWDRHPEHIDDAAKRRPIGISPHGALNERLHREKKYDVLTDLLKRIRDQGVLVGLSAHDPRLIETAEEKGWDIDYYMTCLYYLTRPKEESRQILGENLPLGEIYLPSDPPRMFRAIQATSKPCLAYKILAAGRRIGSPAEVRRCFEEAFAGIKPTDAVIVGMYQQFGDQVAEDAALVREVAGTGGR</sequence>
<dbReference type="InterPro" id="IPR006311">
    <property type="entry name" value="TAT_signal"/>
</dbReference>
<dbReference type="AlphaFoldDB" id="A0A518H7T2"/>